<protein>
    <submittedName>
        <fullName evidence="3">Phosphatase PAP2 family protein</fullName>
    </submittedName>
</protein>
<dbReference type="PANTHER" id="PTHR14969">
    <property type="entry name" value="SPHINGOSINE-1-PHOSPHATE PHOSPHOHYDROLASE"/>
    <property type="match status" value="1"/>
</dbReference>
<reference evidence="3 4" key="1">
    <citation type="journal article" date="2003" name="Int. J. Syst. Evol. Microbiol.">
        <title>Halobacillus salinus sp. nov., isolated from a salt lake on the coast of the East Sea in Korea.</title>
        <authorList>
            <person name="Yoon J.H."/>
            <person name="Kang K.H."/>
            <person name="Park Y.H."/>
        </authorList>
    </citation>
    <scope>NUCLEOTIDE SEQUENCE [LARGE SCALE GENOMIC DNA]</scope>
    <source>
        <strain evidence="3 4">HSL-3</strain>
    </source>
</reference>
<comment type="caution">
    <text evidence="3">The sequence shown here is derived from an EMBL/GenBank/DDBJ whole genome shotgun (WGS) entry which is preliminary data.</text>
</comment>
<feature type="transmembrane region" description="Helical" evidence="1">
    <location>
        <begin position="139"/>
        <end position="161"/>
    </location>
</feature>
<dbReference type="InterPro" id="IPR000326">
    <property type="entry name" value="PAP2/HPO"/>
</dbReference>
<feature type="transmembrane region" description="Helical" evidence="1">
    <location>
        <begin position="76"/>
        <end position="93"/>
    </location>
</feature>
<evidence type="ECO:0000313" key="4">
    <source>
        <dbReference type="Proteomes" id="UP000297982"/>
    </source>
</evidence>
<feature type="transmembrane region" description="Helical" evidence="1">
    <location>
        <begin position="173"/>
        <end position="193"/>
    </location>
</feature>
<proteinExistence type="predicted"/>
<dbReference type="SUPFAM" id="SSF48317">
    <property type="entry name" value="Acid phosphatase/Vanadium-dependent haloperoxidase"/>
    <property type="match status" value="1"/>
</dbReference>
<evidence type="ECO:0000256" key="1">
    <source>
        <dbReference type="SAM" id="Phobius"/>
    </source>
</evidence>
<dbReference type="Gene3D" id="1.20.144.10">
    <property type="entry name" value="Phosphatidic acid phosphatase type 2/haloperoxidase"/>
    <property type="match status" value="2"/>
</dbReference>
<keyword evidence="4" id="KW-1185">Reference proteome</keyword>
<feature type="transmembrane region" description="Helical" evidence="1">
    <location>
        <begin position="100"/>
        <end position="119"/>
    </location>
</feature>
<dbReference type="PANTHER" id="PTHR14969:SF13">
    <property type="entry name" value="AT30094P"/>
    <property type="match status" value="1"/>
</dbReference>
<name>A0A4Z0H0N7_9BACI</name>
<dbReference type="InterPro" id="IPR036938">
    <property type="entry name" value="PAP2/HPO_sf"/>
</dbReference>
<keyword evidence="1" id="KW-1133">Transmembrane helix</keyword>
<dbReference type="CDD" id="cd03392">
    <property type="entry name" value="PAP2_like_2"/>
    <property type="match status" value="1"/>
</dbReference>
<sequence>MFFTGTKLSDLSKASVITILGGFISIGLAFYFFVELAGEVLEEEKFAVDKWATDVVMAIRTGGLGTFFGWVTELGSVRWIVIASIILAIYLLLSSLFSRWVLVYFAVNMLGISALTKVLKVSFERSRPEVLAEYDGTGFSFPSGHSTGAITYYGFLIYLVVSSSLSKQWKWGLNLFLGLVILLIGISRVYLGVHYLTDIAAGFTFGLAWLLVCISALEVTLWNQRRRQKGGK</sequence>
<dbReference type="STRING" id="192814.GCA_900166575_00917"/>
<dbReference type="Pfam" id="PF01569">
    <property type="entry name" value="PAP2"/>
    <property type="match status" value="1"/>
</dbReference>
<keyword evidence="1" id="KW-0812">Transmembrane</keyword>
<dbReference type="SMART" id="SM00014">
    <property type="entry name" value="acidPPc"/>
    <property type="match status" value="1"/>
</dbReference>
<accession>A0A4Z0H0N7</accession>
<feature type="transmembrane region" description="Helical" evidence="1">
    <location>
        <begin position="199"/>
        <end position="222"/>
    </location>
</feature>
<evidence type="ECO:0000313" key="3">
    <source>
        <dbReference type="EMBL" id="TGB03983.1"/>
    </source>
</evidence>
<feature type="transmembrane region" description="Helical" evidence="1">
    <location>
        <begin position="12"/>
        <end position="34"/>
    </location>
</feature>
<keyword evidence="1" id="KW-0472">Membrane</keyword>
<dbReference type="RefSeq" id="WP_135326638.1">
    <property type="nucleotide sequence ID" value="NZ_SRJC01000001.1"/>
</dbReference>
<evidence type="ECO:0000259" key="2">
    <source>
        <dbReference type="SMART" id="SM00014"/>
    </source>
</evidence>
<gene>
    <name evidence="3" type="ORF">E4663_02970</name>
</gene>
<feature type="domain" description="Phosphatidic acid phosphatase type 2/haloperoxidase" evidence="2">
    <location>
        <begin position="102"/>
        <end position="214"/>
    </location>
</feature>
<dbReference type="EMBL" id="SRJC01000001">
    <property type="protein sequence ID" value="TGB03983.1"/>
    <property type="molecule type" value="Genomic_DNA"/>
</dbReference>
<dbReference type="AlphaFoldDB" id="A0A4Z0H0N7"/>
<dbReference type="Proteomes" id="UP000297982">
    <property type="component" value="Unassembled WGS sequence"/>
</dbReference>
<organism evidence="3 4">
    <name type="scientific">Halobacillus salinus</name>
    <dbReference type="NCBI Taxonomy" id="192814"/>
    <lineage>
        <taxon>Bacteria</taxon>
        <taxon>Bacillati</taxon>
        <taxon>Bacillota</taxon>
        <taxon>Bacilli</taxon>
        <taxon>Bacillales</taxon>
        <taxon>Bacillaceae</taxon>
        <taxon>Halobacillus</taxon>
    </lineage>
</organism>